<sequence>MNLFGAEAGGGVLFRRATPETGGFDALASDAVAKGHRFVARLTDEWRSGVNRFDRPSEALRGAFLGGVLVAVGGLDADP</sequence>
<dbReference type="Proteomes" id="UP001501588">
    <property type="component" value="Unassembled WGS sequence"/>
</dbReference>
<name>A0ABP3QVB4_9PROT</name>
<accession>A0ABP3QVB4</accession>
<organism evidence="1 2">
    <name type="scientific">Craurococcus roseus</name>
    <dbReference type="NCBI Taxonomy" id="77585"/>
    <lineage>
        <taxon>Bacteria</taxon>
        <taxon>Pseudomonadati</taxon>
        <taxon>Pseudomonadota</taxon>
        <taxon>Alphaproteobacteria</taxon>
        <taxon>Acetobacterales</taxon>
        <taxon>Acetobacteraceae</taxon>
        <taxon>Craurococcus</taxon>
    </lineage>
</organism>
<dbReference type="RefSeq" id="WP_343897206.1">
    <property type="nucleotide sequence ID" value="NZ_BAAAFZ010000065.1"/>
</dbReference>
<evidence type="ECO:0000313" key="2">
    <source>
        <dbReference type="Proteomes" id="UP001501588"/>
    </source>
</evidence>
<reference evidence="2" key="1">
    <citation type="journal article" date="2019" name="Int. J. Syst. Evol. Microbiol.">
        <title>The Global Catalogue of Microorganisms (GCM) 10K type strain sequencing project: providing services to taxonomists for standard genome sequencing and annotation.</title>
        <authorList>
            <consortium name="The Broad Institute Genomics Platform"/>
            <consortium name="The Broad Institute Genome Sequencing Center for Infectious Disease"/>
            <person name="Wu L."/>
            <person name="Ma J."/>
        </authorList>
    </citation>
    <scope>NUCLEOTIDE SEQUENCE [LARGE SCALE GENOMIC DNA]</scope>
    <source>
        <strain evidence="2">JCM 9933</strain>
    </source>
</reference>
<gene>
    <name evidence="1" type="ORF">GCM10009416_40370</name>
</gene>
<comment type="caution">
    <text evidence="1">The sequence shown here is derived from an EMBL/GenBank/DDBJ whole genome shotgun (WGS) entry which is preliminary data.</text>
</comment>
<keyword evidence="2" id="KW-1185">Reference proteome</keyword>
<protein>
    <submittedName>
        <fullName evidence="1">Uncharacterized protein</fullName>
    </submittedName>
</protein>
<evidence type="ECO:0000313" key="1">
    <source>
        <dbReference type="EMBL" id="GAA0598068.1"/>
    </source>
</evidence>
<proteinExistence type="predicted"/>
<dbReference type="EMBL" id="BAAAFZ010000065">
    <property type="protein sequence ID" value="GAA0598068.1"/>
    <property type="molecule type" value="Genomic_DNA"/>
</dbReference>